<sequence length="139" mass="15922">MLRITYMCLCAASPATYLSFTSSLPILFNGSHVKRQRSAQQKVPSMLRPLSYNAPLYTSVRLRTLARELYRESTPRRCCGTRDFHPYPEPLLPRVGQKQPFPLLFSPICFSLGAFHTPVSEWHTETPVPKWSGLVSWFC</sequence>
<gene>
    <name evidence="1" type="ORF">QBC32DRAFT_169040</name>
</gene>
<organism evidence="1 2">
    <name type="scientific">Pseudoneurospora amorphoporcata</name>
    <dbReference type="NCBI Taxonomy" id="241081"/>
    <lineage>
        <taxon>Eukaryota</taxon>
        <taxon>Fungi</taxon>
        <taxon>Dikarya</taxon>
        <taxon>Ascomycota</taxon>
        <taxon>Pezizomycotina</taxon>
        <taxon>Sordariomycetes</taxon>
        <taxon>Sordariomycetidae</taxon>
        <taxon>Sordariales</taxon>
        <taxon>Sordariaceae</taxon>
        <taxon>Pseudoneurospora</taxon>
    </lineage>
</organism>
<proteinExistence type="predicted"/>
<accession>A0AAN6NUC5</accession>
<dbReference type="AlphaFoldDB" id="A0AAN6NUC5"/>
<evidence type="ECO:0000313" key="1">
    <source>
        <dbReference type="EMBL" id="KAK3951176.1"/>
    </source>
</evidence>
<keyword evidence="2" id="KW-1185">Reference proteome</keyword>
<reference evidence="1" key="2">
    <citation type="submission" date="2023-06" db="EMBL/GenBank/DDBJ databases">
        <authorList>
            <consortium name="Lawrence Berkeley National Laboratory"/>
            <person name="Mondo S.J."/>
            <person name="Hensen N."/>
            <person name="Bonometti L."/>
            <person name="Westerberg I."/>
            <person name="Brannstrom I.O."/>
            <person name="Guillou S."/>
            <person name="Cros-Aarteil S."/>
            <person name="Calhoun S."/>
            <person name="Haridas S."/>
            <person name="Kuo A."/>
            <person name="Pangilinan J."/>
            <person name="Riley R."/>
            <person name="Labutti K."/>
            <person name="Andreopoulos B."/>
            <person name="Lipzen A."/>
            <person name="Chen C."/>
            <person name="Yanf M."/>
            <person name="Daum C."/>
            <person name="Ng V."/>
            <person name="Clum A."/>
            <person name="Steindorff A."/>
            <person name="Ohm R."/>
            <person name="Martin F."/>
            <person name="Silar P."/>
            <person name="Natvig D."/>
            <person name="Lalanne C."/>
            <person name="Gautier V."/>
            <person name="Ament-Velasquez S.L."/>
            <person name="Kruys A."/>
            <person name="Hutchinson M.I."/>
            <person name="Powell A.J."/>
            <person name="Barry K."/>
            <person name="Miller A.N."/>
            <person name="Grigoriev I.V."/>
            <person name="Debuchy R."/>
            <person name="Gladieux P."/>
            <person name="Thoren M.H."/>
            <person name="Johannesson H."/>
        </authorList>
    </citation>
    <scope>NUCLEOTIDE SEQUENCE</scope>
    <source>
        <strain evidence="1">CBS 626.80</strain>
    </source>
</reference>
<dbReference type="EMBL" id="MU859155">
    <property type="protein sequence ID" value="KAK3951176.1"/>
    <property type="molecule type" value="Genomic_DNA"/>
</dbReference>
<evidence type="ECO:0000313" key="2">
    <source>
        <dbReference type="Proteomes" id="UP001303222"/>
    </source>
</evidence>
<dbReference type="Proteomes" id="UP001303222">
    <property type="component" value="Unassembled WGS sequence"/>
</dbReference>
<name>A0AAN6NUC5_9PEZI</name>
<protein>
    <submittedName>
        <fullName evidence="1">Uncharacterized protein</fullName>
    </submittedName>
</protein>
<comment type="caution">
    <text evidence="1">The sequence shown here is derived from an EMBL/GenBank/DDBJ whole genome shotgun (WGS) entry which is preliminary data.</text>
</comment>
<reference evidence="1" key="1">
    <citation type="journal article" date="2023" name="Mol. Phylogenet. Evol.">
        <title>Genome-scale phylogeny and comparative genomics of the fungal order Sordariales.</title>
        <authorList>
            <person name="Hensen N."/>
            <person name="Bonometti L."/>
            <person name="Westerberg I."/>
            <person name="Brannstrom I.O."/>
            <person name="Guillou S."/>
            <person name="Cros-Aarteil S."/>
            <person name="Calhoun S."/>
            <person name="Haridas S."/>
            <person name="Kuo A."/>
            <person name="Mondo S."/>
            <person name="Pangilinan J."/>
            <person name="Riley R."/>
            <person name="LaButti K."/>
            <person name="Andreopoulos B."/>
            <person name="Lipzen A."/>
            <person name="Chen C."/>
            <person name="Yan M."/>
            <person name="Daum C."/>
            <person name="Ng V."/>
            <person name="Clum A."/>
            <person name="Steindorff A."/>
            <person name="Ohm R.A."/>
            <person name="Martin F."/>
            <person name="Silar P."/>
            <person name="Natvig D.O."/>
            <person name="Lalanne C."/>
            <person name="Gautier V."/>
            <person name="Ament-Velasquez S.L."/>
            <person name="Kruys A."/>
            <person name="Hutchinson M.I."/>
            <person name="Powell A.J."/>
            <person name="Barry K."/>
            <person name="Miller A.N."/>
            <person name="Grigoriev I.V."/>
            <person name="Debuchy R."/>
            <person name="Gladieux P."/>
            <person name="Hiltunen Thoren M."/>
            <person name="Johannesson H."/>
        </authorList>
    </citation>
    <scope>NUCLEOTIDE SEQUENCE</scope>
    <source>
        <strain evidence="1">CBS 626.80</strain>
    </source>
</reference>